<protein>
    <submittedName>
        <fullName evidence="1">Uncharacterized protein</fullName>
    </submittedName>
</protein>
<dbReference type="AlphaFoldDB" id="A0A8T2PCB0"/>
<dbReference type="EMBL" id="JAFBMS010000008">
    <property type="protein sequence ID" value="KAG9349859.1"/>
    <property type="molecule type" value="Genomic_DNA"/>
</dbReference>
<dbReference type="SUPFAM" id="SSF54001">
    <property type="entry name" value="Cysteine proteinases"/>
    <property type="match status" value="1"/>
</dbReference>
<proteinExistence type="predicted"/>
<keyword evidence="2" id="KW-1185">Reference proteome</keyword>
<organism evidence="1 2">
    <name type="scientific">Albula glossodonta</name>
    <name type="common">roundjaw bonefish</name>
    <dbReference type="NCBI Taxonomy" id="121402"/>
    <lineage>
        <taxon>Eukaryota</taxon>
        <taxon>Metazoa</taxon>
        <taxon>Chordata</taxon>
        <taxon>Craniata</taxon>
        <taxon>Vertebrata</taxon>
        <taxon>Euteleostomi</taxon>
        <taxon>Actinopterygii</taxon>
        <taxon>Neopterygii</taxon>
        <taxon>Teleostei</taxon>
        <taxon>Albuliformes</taxon>
        <taxon>Albulidae</taxon>
        <taxon>Albula</taxon>
    </lineage>
</organism>
<evidence type="ECO:0000313" key="2">
    <source>
        <dbReference type="Proteomes" id="UP000824540"/>
    </source>
</evidence>
<evidence type="ECO:0000313" key="1">
    <source>
        <dbReference type="EMBL" id="KAG9349859.1"/>
    </source>
</evidence>
<comment type="caution">
    <text evidence="1">The sequence shown here is derived from an EMBL/GenBank/DDBJ whole genome shotgun (WGS) entry which is preliminary data.</text>
</comment>
<dbReference type="OrthoDB" id="292964at2759"/>
<dbReference type="PANTHER" id="PTHR21646:SF44">
    <property type="entry name" value="UBIQUITIN CARBOXYL-TERMINAL HYDROLASE 31"/>
    <property type="match status" value="1"/>
</dbReference>
<gene>
    <name evidence="1" type="ORF">JZ751_026212</name>
</gene>
<accession>A0A8T2PCB0</accession>
<dbReference type="InterPro" id="IPR038765">
    <property type="entry name" value="Papain-like_cys_pep_sf"/>
</dbReference>
<dbReference type="Proteomes" id="UP000824540">
    <property type="component" value="Unassembled WGS sequence"/>
</dbReference>
<reference evidence="1" key="1">
    <citation type="thesis" date="2021" institute="BYU ScholarsArchive" country="Provo, UT, USA">
        <title>Applications of and Algorithms for Genome Assembly and Genomic Analyses with an Emphasis on Marine Teleosts.</title>
        <authorList>
            <person name="Pickett B.D."/>
        </authorList>
    </citation>
    <scope>NUCLEOTIDE SEQUENCE</scope>
    <source>
        <strain evidence="1">HI-2016</strain>
    </source>
</reference>
<dbReference type="Gene3D" id="3.90.70.10">
    <property type="entry name" value="Cysteine proteinases"/>
    <property type="match status" value="1"/>
</dbReference>
<name>A0A8T2PCB0_9TELE</name>
<dbReference type="PANTHER" id="PTHR21646">
    <property type="entry name" value="UBIQUITIN CARBOXYL-TERMINAL HYDROLASE"/>
    <property type="match status" value="1"/>
</dbReference>
<sequence>MSELIPVCFVVKVTPFSSAVPADCIFCDAPPLPDDDAASEGPSPPVASSFVQELFQAQYRSSLTCPHCQKQSNTFDPFLCISLPIPLPHTSIVSQCGRIKLERERFHAPLSLNYSNLQSCWSNHAGSVPTGYLLPSVRDTPVLAFALVPVILHPVGWNSSRDAAARDVFIVRSRCRWNANGSERGLPERSAVVTLYSFMRCMFGMLAVKQARPPMVSLVPQPLSAPKQGCTGSAMLPQSCTCIAWPGPICILAEVAQQPHPLRETLLSTLALEQTPQHCTRP</sequence>
<dbReference type="InterPro" id="IPR050185">
    <property type="entry name" value="Ub_carboxyl-term_hydrolase"/>
</dbReference>